<protein>
    <recommendedName>
        <fullName evidence="8">Copper-fist domain-containing protein</fullName>
    </recommendedName>
</protein>
<dbReference type="FunFam" id="3.90.430.10:FF:000001">
    <property type="entry name" value="Copper fist DNA-binding protein"/>
    <property type="match status" value="1"/>
</dbReference>
<dbReference type="Pfam" id="PF00649">
    <property type="entry name" value="Copper-fist"/>
    <property type="match status" value="1"/>
</dbReference>
<evidence type="ECO:0000256" key="1">
    <source>
        <dbReference type="ARBA" id="ARBA00004123"/>
    </source>
</evidence>
<evidence type="ECO:0000256" key="6">
    <source>
        <dbReference type="ARBA" id="ARBA00023163"/>
    </source>
</evidence>
<dbReference type="InterPro" id="IPR051763">
    <property type="entry name" value="Copper_Homeo_Regul"/>
</dbReference>
<keyword evidence="7" id="KW-0539">Nucleus</keyword>
<dbReference type="GO" id="GO:0000981">
    <property type="term" value="F:DNA-binding transcription factor activity, RNA polymerase II-specific"/>
    <property type="evidence" value="ECO:0007669"/>
    <property type="project" value="TreeGrafter"/>
</dbReference>
<accession>A0A8H7UUJ4</accession>
<dbReference type="Proteomes" id="UP000603453">
    <property type="component" value="Unassembled WGS sequence"/>
</dbReference>
<keyword evidence="4" id="KW-0186">Copper</keyword>
<keyword evidence="10" id="KW-1185">Reference proteome</keyword>
<dbReference type="SMART" id="SM01090">
    <property type="entry name" value="Copper-fist"/>
    <property type="match status" value="1"/>
</dbReference>
<evidence type="ECO:0000256" key="3">
    <source>
        <dbReference type="ARBA" id="ARBA00022833"/>
    </source>
</evidence>
<dbReference type="GO" id="GO:0006878">
    <property type="term" value="P:intracellular copper ion homeostasis"/>
    <property type="evidence" value="ECO:0007669"/>
    <property type="project" value="TreeGrafter"/>
</dbReference>
<keyword evidence="5" id="KW-0805">Transcription regulation</keyword>
<dbReference type="SUPFAM" id="SSF57879">
    <property type="entry name" value="Zinc domain conserved in yeast copper-regulated transcription factors"/>
    <property type="match status" value="1"/>
</dbReference>
<name>A0A8H7UUJ4_9FUNG</name>
<evidence type="ECO:0000256" key="7">
    <source>
        <dbReference type="ARBA" id="ARBA00023242"/>
    </source>
</evidence>
<dbReference type="InterPro" id="IPR036395">
    <property type="entry name" value="Cu_fist_DNA-bd_dom_sf"/>
</dbReference>
<sequence length="83" mass="9598">IKTIINNNKMLINGIKFACNTCVKGHRSSSCNHIERPLFEIRKKGRPVTQCAFCRDLRKTRQIHIKCTCTDKTKSKYSQTKTI</sequence>
<dbReference type="InterPro" id="IPR001083">
    <property type="entry name" value="Cu_fist_DNA-bd_dom"/>
</dbReference>
<dbReference type="SMART" id="SM00412">
    <property type="entry name" value="Cu_FIST"/>
    <property type="match status" value="1"/>
</dbReference>
<comment type="subcellular location">
    <subcellularLocation>
        <location evidence="1">Nucleus</location>
    </subcellularLocation>
</comment>
<keyword evidence="2" id="KW-0479">Metal-binding</keyword>
<dbReference type="GO" id="GO:0006879">
    <property type="term" value="P:intracellular iron ion homeostasis"/>
    <property type="evidence" value="ECO:0007669"/>
    <property type="project" value="TreeGrafter"/>
</dbReference>
<dbReference type="AlphaFoldDB" id="A0A8H7UUJ4"/>
<dbReference type="GO" id="GO:0000978">
    <property type="term" value="F:RNA polymerase II cis-regulatory region sequence-specific DNA binding"/>
    <property type="evidence" value="ECO:0007669"/>
    <property type="project" value="TreeGrafter"/>
</dbReference>
<dbReference type="GO" id="GO:0005507">
    <property type="term" value="F:copper ion binding"/>
    <property type="evidence" value="ECO:0007669"/>
    <property type="project" value="InterPro"/>
</dbReference>
<evidence type="ECO:0000256" key="5">
    <source>
        <dbReference type="ARBA" id="ARBA00023015"/>
    </source>
</evidence>
<keyword evidence="6" id="KW-0804">Transcription</keyword>
<reference evidence="9" key="1">
    <citation type="submission" date="2020-12" db="EMBL/GenBank/DDBJ databases">
        <title>Metabolic potential, ecology and presence of endohyphal bacteria is reflected in genomic diversity of Mucoromycotina.</title>
        <authorList>
            <person name="Muszewska A."/>
            <person name="Okrasinska A."/>
            <person name="Steczkiewicz K."/>
            <person name="Drgas O."/>
            <person name="Orlowska M."/>
            <person name="Perlinska-Lenart U."/>
            <person name="Aleksandrzak-Piekarczyk T."/>
            <person name="Szatraj K."/>
            <person name="Zielenkiewicz U."/>
            <person name="Pilsyk S."/>
            <person name="Malc E."/>
            <person name="Mieczkowski P."/>
            <person name="Kruszewska J.S."/>
            <person name="Biernat P."/>
            <person name="Pawlowska J."/>
        </authorList>
    </citation>
    <scope>NUCLEOTIDE SEQUENCE</scope>
    <source>
        <strain evidence="9">WA0000017839</strain>
    </source>
</reference>
<dbReference type="PRINTS" id="PR00617">
    <property type="entry name" value="COPPERFIST"/>
</dbReference>
<evidence type="ECO:0000313" key="9">
    <source>
        <dbReference type="EMBL" id="KAG2196145.1"/>
    </source>
</evidence>
<evidence type="ECO:0000256" key="4">
    <source>
        <dbReference type="ARBA" id="ARBA00023008"/>
    </source>
</evidence>
<dbReference type="PROSITE" id="PS50073">
    <property type="entry name" value="COPPER_FIST_2"/>
    <property type="match status" value="1"/>
</dbReference>
<dbReference type="PANTHER" id="PTHR28088:SF5">
    <property type="entry name" value="TRANSCRIPTIONAL ACTIVATOR HAA1-RELATED"/>
    <property type="match status" value="1"/>
</dbReference>
<feature type="non-terminal residue" evidence="9">
    <location>
        <position position="1"/>
    </location>
</feature>
<feature type="domain" description="Copper-fist" evidence="8">
    <location>
        <begin position="9"/>
        <end position="48"/>
    </location>
</feature>
<evidence type="ECO:0000313" key="10">
    <source>
        <dbReference type="Proteomes" id="UP000603453"/>
    </source>
</evidence>
<dbReference type="OrthoDB" id="5600085at2759"/>
<evidence type="ECO:0000259" key="8">
    <source>
        <dbReference type="PROSITE" id="PS50073"/>
    </source>
</evidence>
<proteinExistence type="predicted"/>
<dbReference type="EMBL" id="JAEPRD010000153">
    <property type="protein sequence ID" value="KAG2196145.1"/>
    <property type="molecule type" value="Genomic_DNA"/>
</dbReference>
<dbReference type="GO" id="GO:0005634">
    <property type="term" value="C:nucleus"/>
    <property type="evidence" value="ECO:0007669"/>
    <property type="project" value="UniProtKB-SubCell"/>
</dbReference>
<dbReference type="GO" id="GO:0045944">
    <property type="term" value="P:positive regulation of transcription by RNA polymerase II"/>
    <property type="evidence" value="ECO:0007669"/>
    <property type="project" value="TreeGrafter"/>
</dbReference>
<evidence type="ECO:0000256" key="2">
    <source>
        <dbReference type="ARBA" id="ARBA00022723"/>
    </source>
</evidence>
<keyword evidence="3" id="KW-0862">Zinc</keyword>
<gene>
    <name evidence="9" type="ORF">INT47_006491</name>
</gene>
<dbReference type="PANTHER" id="PTHR28088">
    <property type="entry name" value="TRANSCRIPTIONAL ACTIVATOR HAA1-RELATED"/>
    <property type="match status" value="1"/>
</dbReference>
<dbReference type="Gene3D" id="3.90.430.10">
    <property type="entry name" value="Copper fist DNA-binding domain"/>
    <property type="match status" value="1"/>
</dbReference>
<comment type="caution">
    <text evidence="9">The sequence shown here is derived from an EMBL/GenBank/DDBJ whole genome shotgun (WGS) entry which is preliminary data.</text>
</comment>
<organism evidence="9 10">
    <name type="scientific">Mucor saturninus</name>
    <dbReference type="NCBI Taxonomy" id="64648"/>
    <lineage>
        <taxon>Eukaryota</taxon>
        <taxon>Fungi</taxon>
        <taxon>Fungi incertae sedis</taxon>
        <taxon>Mucoromycota</taxon>
        <taxon>Mucoromycotina</taxon>
        <taxon>Mucoromycetes</taxon>
        <taxon>Mucorales</taxon>
        <taxon>Mucorineae</taxon>
        <taxon>Mucoraceae</taxon>
        <taxon>Mucor</taxon>
    </lineage>
</organism>